<proteinExistence type="predicted"/>
<feature type="domain" description="ISXO2-like transposase" evidence="1">
    <location>
        <begin position="37"/>
        <end position="183"/>
    </location>
</feature>
<dbReference type="InterPro" id="IPR024445">
    <property type="entry name" value="Tnp_ISXO2-like"/>
</dbReference>
<name>A0A059EXC0_9MICR</name>
<reference evidence="3" key="1">
    <citation type="submission" date="2013-02" db="EMBL/GenBank/DDBJ databases">
        <authorList>
            <consortium name="The Broad Institute Genome Sequencing Platform"/>
            <person name="Cuomo C."/>
            <person name="Becnel J."/>
            <person name="Sanscrainte N."/>
            <person name="Walker B."/>
            <person name="Young S.K."/>
            <person name="Zeng Q."/>
            <person name="Gargeya S."/>
            <person name="Fitzgerald M."/>
            <person name="Haas B."/>
            <person name="Abouelleil A."/>
            <person name="Alvarado L."/>
            <person name="Arachchi H.M."/>
            <person name="Berlin A.M."/>
            <person name="Chapman S.B."/>
            <person name="Dewar J."/>
            <person name="Goldberg J."/>
            <person name="Griggs A."/>
            <person name="Gujja S."/>
            <person name="Hansen M."/>
            <person name="Howarth C."/>
            <person name="Imamovic A."/>
            <person name="Larimer J."/>
            <person name="McCowan C."/>
            <person name="Murphy C."/>
            <person name="Neiman D."/>
            <person name="Pearson M."/>
            <person name="Priest M."/>
            <person name="Roberts A."/>
            <person name="Saif S."/>
            <person name="Shea T."/>
            <person name="Sisk P."/>
            <person name="Sykes S."/>
            <person name="Wortman J."/>
            <person name="Nusbaum C."/>
            <person name="Birren B."/>
        </authorList>
    </citation>
    <scope>NUCLEOTIDE SEQUENCE [LARGE SCALE GENOMIC DNA]</scope>
    <source>
        <strain evidence="3">PRA339</strain>
    </source>
</reference>
<evidence type="ECO:0000313" key="3">
    <source>
        <dbReference type="Proteomes" id="UP000030655"/>
    </source>
</evidence>
<reference evidence="2 3" key="2">
    <citation type="submission" date="2014-03" db="EMBL/GenBank/DDBJ databases">
        <title>The Genome Sequence of Anncaliia algerae insect isolate PRA339.</title>
        <authorList>
            <consortium name="The Broad Institute Genome Sequencing Platform"/>
            <consortium name="The Broad Institute Genome Sequencing Center for Infectious Disease"/>
            <person name="Cuomo C."/>
            <person name="Becnel J."/>
            <person name="Sanscrainte N."/>
            <person name="Walker B."/>
            <person name="Young S.K."/>
            <person name="Zeng Q."/>
            <person name="Gargeya S."/>
            <person name="Fitzgerald M."/>
            <person name="Haas B."/>
            <person name="Abouelleil A."/>
            <person name="Alvarado L."/>
            <person name="Arachchi H.M."/>
            <person name="Berlin A.M."/>
            <person name="Chapman S.B."/>
            <person name="Dewar J."/>
            <person name="Goldberg J."/>
            <person name="Griggs A."/>
            <person name="Gujja S."/>
            <person name="Hansen M."/>
            <person name="Howarth C."/>
            <person name="Imamovic A."/>
            <person name="Larimer J."/>
            <person name="McCowan C."/>
            <person name="Murphy C."/>
            <person name="Neiman D."/>
            <person name="Pearson M."/>
            <person name="Priest M."/>
            <person name="Roberts A."/>
            <person name="Saif S."/>
            <person name="Shea T."/>
            <person name="Sisk P."/>
            <person name="Sykes S."/>
            <person name="Wortman J."/>
            <person name="Nusbaum C."/>
            <person name="Birren B."/>
        </authorList>
    </citation>
    <scope>NUCLEOTIDE SEQUENCE [LARGE SCALE GENOMIC DNA]</scope>
    <source>
        <strain evidence="2 3">PRA339</strain>
    </source>
</reference>
<evidence type="ECO:0000313" key="2">
    <source>
        <dbReference type="EMBL" id="KCZ79507.1"/>
    </source>
</evidence>
<dbReference type="HOGENOM" id="CLU_044348_8_0_1"/>
<dbReference type="NCBIfam" id="NF033547">
    <property type="entry name" value="transpos_IS1595"/>
    <property type="match status" value="1"/>
</dbReference>
<dbReference type="Pfam" id="PF12762">
    <property type="entry name" value="DDE_Tnp_IS1595"/>
    <property type="match status" value="1"/>
</dbReference>
<dbReference type="AlphaFoldDB" id="A0A059EXC0"/>
<keyword evidence="3" id="KW-1185">Reference proteome</keyword>
<dbReference type="Proteomes" id="UP000030655">
    <property type="component" value="Unassembled WGS sequence"/>
</dbReference>
<dbReference type="PANTHER" id="PTHR47163:SF2">
    <property type="entry name" value="SI:DKEY-17M8.2"/>
    <property type="match status" value="1"/>
</dbReference>
<protein>
    <recommendedName>
        <fullName evidence="1">ISXO2-like transposase domain-containing protein</fullName>
    </recommendedName>
</protein>
<sequence length="199" mass="22873">MQVYSIKAALNSSPRTIERIMKKLIQKIPETNFESSKLGGPKFVVEIDETMLNFKCKSHRGRSPSNKTDALCIVEVGQKITRAFAKIIPNKKIETILPIIISQVMPGSLIWTDEHKNYHRLNKNGFLHQSVCHKYEFINKTNGVNTQAVESFHNELKSAIKKRKSVKTELRSDFLKEFCFYFNNKNNFLDAVLGLIKIN</sequence>
<organism evidence="2 3">
    <name type="scientific">Anncaliia algerae PRA339</name>
    <dbReference type="NCBI Taxonomy" id="1288291"/>
    <lineage>
        <taxon>Eukaryota</taxon>
        <taxon>Fungi</taxon>
        <taxon>Fungi incertae sedis</taxon>
        <taxon>Microsporidia</taxon>
        <taxon>Tubulinosematoidea</taxon>
        <taxon>Tubulinosematidae</taxon>
        <taxon>Anncaliia</taxon>
    </lineage>
</organism>
<dbReference type="InterPro" id="IPR053164">
    <property type="entry name" value="IS1016-like_transposase"/>
</dbReference>
<dbReference type="PANTHER" id="PTHR47163">
    <property type="entry name" value="DDE_TNP_IS1595 DOMAIN-CONTAINING PROTEIN"/>
    <property type="match status" value="1"/>
</dbReference>
<dbReference type="EMBL" id="KK365264">
    <property type="protein sequence ID" value="KCZ79507.1"/>
    <property type="molecule type" value="Genomic_DNA"/>
</dbReference>
<dbReference type="VEuPathDB" id="MicrosporidiaDB:H312_03107"/>
<accession>A0A059EXC0</accession>
<gene>
    <name evidence="2" type="ORF">H312_03107</name>
</gene>
<evidence type="ECO:0000259" key="1">
    <source>
        <dbReference type="SMART" id="SM01126"/>
    </source>
</evidence>
<dbReference type="SMART" id="SM01126">
    <property type="entry name" value="DDE_Tnp_IS1595"/>
    <property type="match status" value="1"/>
</dbReference>
<dbReference type="OrthoDB" id="10052789at2759"/>